<gene>
    <name evidence="1" type="ORF">VP01_2753g1</name>
</gene>
<dbReference type="OrthoDB" id="3247418at2759"/>
<dbReference type="STRING" id="27349.A0A0L6V3N4"/>
<dbReference type="EMBL" id="LAVV01007672">
    <property type="protein sequence ID" value="KNZ55147.1"/>
    <property type="molecule type" value="Genomic_DNA"/>
</dbReference>
<name>A0A0L6V3N4_9BASI</name>
<dbReference type="PANTHER" id="PTHR46579">
    <property type="entry name" value="F5/8 TYPE C DOMAIN-CONTAINING PROTEIN-RELATED"/>
    <property type="match status" value="1"/>
</dbReference>
<reference evidence="1 2" key="1">
    <citation type="submission" date="2015-08" db="EMBL/GenBank/DDBJ databases">
        <title>Next Generation Sequencing and Analysis of the Genome of Puccinia sorghi L Schw, the Causal Agent of Maize Common Rust.</title>
        <authorList>
            <person name="Rochi L."/>
            <person name="Burguener G."/>
            <person name="Darino M."/>
            <person name="Turjanski A."/>
            <person name="Kreff E."/>
            <person name="Dieguez M.J."/>
            <person name="Sacco F."/>
        </authorList>
    </citation>
    <scope>NUCLEOTIDE SEQUENCE [LARGE SCALE GENOMIC DNA]</scope>
    <source>
        <strain evidence="1 2">RO10H11247</strain>
    </source>
</reference>
<sequence length="523" mass="60998">AHRIESEAWKLATTHAQRDNLFKSSGVRWSVLNNLPYWNPIDFIVVDPMHLLSGMLEWHARRVWCIDEVSLELKKKKVDVAESLDPEDYFEEDVHNELRYAEEHLVHNSIDLASLQDELMEIDDEIRGKDEMLNGNPVFTSEDLKLIRRVITQAKIPSWLNRPSKTFGDSSDGKVRLADWITLFTVFLPFAMVELRGSPQNELVDMWYHLAMLTELAVEYEVDESNIQCYLYHPTCYRSNLQECHPELAATPNQHMAYHLPKQLCSFGPANFLALWHFEQINGILQKVATNNKIKHKTFPFYLNMNNSQQHNQNILDDNQLSKLKTNFSIPVHLYKQVVTVFNQNYQKPRHEFFAKHKGNFKPFQKIVPTVAKIIHSFKQSGLTYTDFSNKGSSSITYNVGSEQRFFGTITQIFEMVLFEKCCTGERKHKKYTFVCVQRLEKLNPVDELKNPYPKVCPELQIQMFYSPPKMDYAQQLRFCDLIIPSQIIFHTATFQHNKETFGTQHHTVAVRSLGRSRSGQFQ</sequence>
<feature type="non-terminal residue" evidence="1">
    <location>
        <position position="1"/>
    </location>
</feature>
<proteinExistence type="predicted"/>
<dbReference type="PANTHER" id="PTHR46579:SF1">
    <property type="entry name" value="F5_8 TYPE C DOMAIN-CONTAINING PROTEIN"/>
    <property type="match status" value="1"/>
</dbReference>
<accession>A0A0L6V3N4</accession>
<evidence type="ECO:0000313" key="2">
    <source>
        <dbReference type="Proteomes" id="UP000037035"/>
    </source>
</evidence>
<dbReference type="Proteomes" id="UP000037035">
    <property type="component" value="Unassembled WGS sequence"/>
</dbReference>
<comment type="caution">
    <text evidence="1">The sequence shown here is derived from an EMBL/GenBank/DDBJ whole genome shotgun (WGS) entry which is preliminary data.</text>
</comment>
<evidence type="ECO:0000313" key="1">
    <source>
        <dbReference type="EMBL" id="KNZ55147.1"/>
    </source>
</evidence>
<keyword evidence="2" id="KW-1185">Reference proteome</keyword>
<organism evidence="1 2">
    <name type="scientific">Puccinia sorghi</name>
    <dbReference type="NCBI Taxonomy" id="27349"/>
    <lineage>
        <taxon>Eukaryota</taxon>
        <taxon>Fungi</taxon>
        <taxon>Dikarya</taxon>
        <taxon>Basidiomycota</taxon>
        <taxon>Pucciniomycotina</taxon>
        <taxon>Pucciniomycetes</taxon>
        <taxon>Pucciniales</taxon>
        <taxon>Pucciniaceae</taxon>
        <taxon>Puccinia</taxon>
    </lineage>
</organism>
<dbReference type="VEuPathDB" id="FungiDB:VP01_2753g1"/>
<protein>
    <submittedName>
        <fullName evidence="1">Uncharacterized protein</fullName>
    </submittedName>
</protein>
<dbReference type="AlphaFoldDB" id="A0A0L6V3N4"/>